<dbReference type="Pfam" id="PF08718">
    <property type="entry name" value="GLTP"/>
    <property type="match status" value="1"/>
</dbReference>
<gene>
    <name evidence="2" type="ORF">WJX72_012151</name>
</gene>
<name>A0AAW1QT88_9CHLO</name>
<accession>A0AAW1QT88</accession>
<sequence>MAGAVNGAQGVFLPQLTAAFKSIDPTHTISTEEFANACERILPIFDHLGTVFGFARSELATKRESIKSVAPRLKTLDEVVAADVKANTVTVKNSASRNLHRLVSAIGFIQTLLANLASDPSVTLRGAASDAYNATMAPIHSYLVRKAVQASMFTLPSRDHFLQSIGETEITAKQHAEEFNPVANTIIARVEKLYPVKMPRSDTQWI</sequence>
<feature type="domain" description="Glycolipid transfer protein" evidence="1">
    <location>
        <begin position="29"/>
        <end position="166"/>
    </location>
</feature>
<keyword evidence="3" id="KW-1185">Reference proteome</keyword>
<reference evidence="2 3" key="1">
    <citation type="journal article" date="2024" name="Nat. Commun.">
        <title>Phylogenomics reveals the evolutionary origins of lichenization in chlorophyte algae.</title>
        <authorList>
            <person name="Puginier C."/>
            <person name="Libourel C."/>
            <person name="Otte J."/>
            <person name="Skaloud P."/>
            <person name="Haon M."/>
            <person name="Grisel S."/>
            <person name="Petersen M."/>
            <person name="Berrin J.G."/>
            <person name="Delaux P.M."/>
            <person name="Dal Grande F."/>
            <person name="Keller J."/>
        </authorList>
    </citation>
    <scope>NUCLEOTIDE SEQUENCE [LARGE SCALE GENOMIC DNA]</scope>
    <source>
        <strain evidence="2 3">SAG 2043</strain>
    </source>
</reference>
<dbReference type="PANTHER" id="PTHR10219">
    <property type="entry name" value="GLYCOLIPID TRANSFER PROTEIN-RELATED"/>
    <property type="match status" value="1"/>
</dbReference>
<protein>
    <recommendedName>
        <fullName evidence="1">Glycolipid transfer protein domain-containing protein</fullName>
    </recommendedName>
</protein>
<dbReference type="EMBL" id="JALJOR010000002">
    <property type="protein sequence ID" value="KAK9824662.1"/>
    <property type="molecule type" value="Genomic_DNA"/>
</dbReference>
<dbReference type="InterPro" id="IPR036497">
    <property type="entry name" value="GLTP_sf"/>
</dbReference>
<dbReference type="GO" id="GO:0016020">
    <property type="term" value="C:membrane"/>
    <property type="evidence" value="ECO:0007669"/>
    <property type="project" value="TreeGrafter"/>
</dbReference>
<evidence type="ECO:0000259" key="1">
    <source>
        <dbReference type="Pfam" id="PF08718"/>
    </source>
</evidence>
<dbReference type="SUPFAM" id="SSF110004">
    <property type="entry name" value="Glycolipid transfer protein, GLTP"/>
    <property type="match status" value="1"/>
</dbReference>
<dbReference type="Proteomes" id="UP001489004">
    <property type="component" value="Unassembled WGS sequence"/>
</dbReference>
<dbReference type="PANTHER" id="PTHR10219:SF43">
    <property type="entry name" value="GLYCOLIPID TRANSFER PROTEIN DOMAIN-CONTAINING PROTEIN"/>
    <property type="match status" value="1"/>
</dbReference>
<evidence type="ECO:0000313" key="2">
    <source>
        <dbReference type="EMBL" id="KAK9824662.1"/>
    </source>
</evidence>
<dbReference type="AlphaFoldDB" id="A0AAW1QT88"/>
<comment type="caution">
    <text evidence="2">The sequence shown here is derived from an EMBL/GenBank/DDBJ whole genome shotgun (WGS) entry which is preliminary data.</text>
</comment>
<dbReference type="GO" id="GO:1902387">
    <property type="term" value="F:ceramide 1-phosphate binding"/>
    <property type="evidence" value="ECO:0007669"/>
    <property type="project" value="TreeGrafter"/>
</dbReference>
<dbReference type="GO" id="GO:1902388">
    <property type="term" value="F:ceramide 1-phosphate transfer activity"/>
    <property type="evidence" value="ECO:0007669"/>
    <property type="project" value="TreeGrafter"/>
</dbReference>
<organism evidence="2 3">
    <name type="scientific">[Myrmecia] bisecta</name>
    <dbReference type="NCBI Taxonomy" id="41462"/>
    <lineage>
        <taxon>Eukaryota</taxon>
        <taxon>Viridiplantae</taxon>
        <taxon>Chlorophyta</taxon>
        <taxon>core chlorophytes</taxon>
        <taxon>Trebouxiophyceae</taxon>
        <taxon>Trebouxiales</taxon>
        <taxon>Trebouxiaceae</taxon>
        <taxon>Myrmecia</taxon>
    </lineage>
</organism>
<dbReference type="Gene3D" id="1.10.3520.10">
    <property type="entry name" value="Glycolipid transfer protein"/>
    <property type="match status" value="1"/>
</dbReference>
<dbReference type="InterPro" id="IPR014830">
    <property type="entry name" value="Glycolipid_transfer_prot_dom"/>
</dbReference>
<dbReference type="GO" id="GO:0005829">
    <property type="term" value="C:cytosol"/>
    <property type="evidence" value="ECO:0007669"/>
    <property type="project" value="TreeGrafter"/>
</dbReference>
<proteinExistence type="predicted"/>
<evidence type="ECO:0000313" key="3">
    <source>
        <dbReference type="Proteomes" id="UP001489004"/>
    </source>
</evidence>